<dbReference type="RefSeq" id="WP_013769812.1">
    <property type="nucleotide sequence ID" value="NC_015514.1"/>
</dbReference>
<protein>
    <submittedName>
        <fullName evidence="1">Uncharacterized protein</fullName>
    </submittedName>
</protein>
<evidence type="ECO:0000313" key="2">
    <source>
        <dbReference type="Proteomes" id="UP000008460"/>
    </source>
</evidence>
<accession>F4GYR4</accession>
<dbReference type="STRING" id="590998.Celf_0643"/>
<proteinExistence type="predicted"/>
<organism evidence="1 2">
    <name type="scientific">Cellulomonas fimi (strain ATCC 484 / DSM 20113 / JCM 1341 / CCUG 24087 / LMG 16345 / NBRC 15513 / NCIMB 8980 / NCTC 7547 / NRS-133)</name>
    <dbReference type="NCBI Taxonomy" id="590998"/>
    <lineage>
        <taxon>Bacteria</taxon>
        <taxon>Bacillati</taxon>
        <taxon>Actinomycetota</taxon>
        <taxon>Actinomycetes</taxon>
        <taxon>Micrococcales</taxon>
        <taxon>Cellulomonadaceae</taxon>
        <taxon>Cellulomonas</taxon>
    </lineage>
</organism>
<name>F4GYR4_CELFA</name>
<keyword evidence="2" id="KW-1185">Reference proteome</keyword>
<dbReference type="Proteomes" id="UP000008460">
    <property type="component" value="Chromosome"/>
</dbReference>
<dbReference type="AlphaFoldDB" id="F4GYR4"/>
<sequence>MSLLDAAYELWLDKTWGRRAVVVFTVQPDRLRRMDVATGPCVPQSGLKRPLQGVLAQDLGESPAQSAALFTALTGHAPEGALVVLEEAGSGRLSVCSETFLNAMADACEEHLALADADEAAGRKDLPTFARAYDELAVAWRQAVRWPRHVAPLSQRLGRLGSARHARLKEQPLYMWHGPSVPMFAIATGRMPDR</sequence>
<gene>
    <name evidence="1" type="ordered locus">Celf_0643</name>
</gene>
<dbReference type="KEGG" id="cfi:Celf_0643"/>
<dbReference type="HOGENOM" id="CLU_1400285_0_0_11"/>
<dbReference type="EMBL" id="CP002666">
    <property type="protein sequence ID" value="AEE44783.1"/>
    <property type="molecule type" value="Genomic_DNA"/>
</dbReference>
<evidence type="ECO:0000313" key="1">
    <source>
        <dbReference type="EMBL" id="AEE44783.1"/>
    </source>
</evidence>
<reference evidence="1 2" key="1">
    <citation type="submission" date="2011-04" db="EMBL/GenBank/DDBJ databases">
        <title>Complete sequence of Cellulomonas fimi ATCC 484.</title>
        <authorList>
            <consortium name="US DOE Joint Genome Institute"/>
            <person name="Lucas S."/>
            <person name="Han J."/>
            <person name="Lapidus A."/>
            <person name="Cheng J.-F."/>
            <person name="Goodwin L."/>
            <person name="Pitluck S."/>
            <person name="Peters L."/>
            <person name="Chertkov O."/>
            <person name="Detter J.C."/>
            <person name="Han C."/>
            <person name="Tapia R."/>
            <person name="Land M."/>
            <person name="Hauser L."/>
            <person name="Kyrpides N."/>
            <person name="Ivanova N."/>
            <person name="Ovchinnikova G."/>
            <person name="Pagani I."/>
            <person name="Mead D."/>
            <person name="Brumm P."/>
            <person name="Woyke T."/>
        </authorList>
    </citation>
    <scope>NUCLEOTIDE SEQUENCE [LARGE SCALE GENOMIC DNA]</scope>
    <source>
        <strain evidence="2">ATCC 484 / DSM 20113 / JCM 1341 / NBRC 15513 / NCIMB 8980 / NCTC 7547</strain>
    </source>
</reference>